<keyword evidence="3" id="KW-1185">Reference proteome</keyword>
<accession>A0A0C9SPQ6</accession>
<feature type="domain" description="CxC2-like cysteine cluster KDZ transposase-associated" evidence="1">
    <location>
        <begin position="84"/>
        <end position="192"/>
    </location>
</feature>
<dbReference type="Pfam" id="PF18803">
    <property type="entry name" value="CxC2"/>
    <property type="match status" value="1"/>
</dbReference>
<evidence type="ECO:0000313" key="2">
    <source>
        <dbReference type="EMBL" id="KIJ09154.1"/>
    </source>
</evidence>
<dbReference type="OrthoDB" id="3235114at2759"/>
<proteinExistence type="predicted"/>
<dbReference type="EMBL" id="KN819499">
    <property type="protein sequence ID" value="KIJ09154.1"/>
    <property type="molecule type" value="Genomic_DNA"/>
</dbReference>
<feature type="non-terminal residue" evidence="2">
    <location>
        <position position="1"/>
    </location>
</feature>
<dbReference type="Proteomes" id="UP000053647">
    <property type="component" value="Unassembled WGS sequence"/>
</dbReference>
<evidence type="ECO:0000313" key="3">
    <source>
        <dbReference type="Proteomes" id="UP000053647"/>
    </source>
</evidence>
<name>A0A0C9SPQ6_PAXIN</name>
<organism evidence="2 3">
    <name type="scientific">Paxillus involutus ATCC 200175</name>
    <dbReference type="NCBI Taxonomy" id="664439"/>
    <lineage>
        <taxon>Eukaryota</taxon>
        <taxon>Fungi</taxon>
        <taxon>Dikarya</taxon>
        <taxon>Basidiomycota</taxon>
        <taxon>Agaricomycotina</taxon>
        <taxon>Agaricomycetes</taxon>
        <taxon>Agaricomycetidae</taxon>
        <taxon>Boletales</taxon>
        <taxon>Paxilineae</taxon>
        <taxon>Paxillaceae</taxon>
        <taxon>Paxillus</taxon>
    </lineage>
</organism>
<dbReference type="HOGENOM" id="CLU_003703_1_0_1"/>
<reference evidence="2 3" key="1">
    <citation type="submission" date="2014-06" db="EMBL/GenBank/DDBJ databases">
        <authorList>
            <consortium name="DOE Joint Genome Institute"/>
            <person name="Kuo A."/>
            <person name="Kohler A."/>
            <person name="Nagy L.G."/>
            <person name="Floudas D."/>
            <person name="Copeland A."/>
            <person name="Barry K.W."/>
            <person name="Cichocki N."/>
            <person name="Veneault-Fourrey C."/>
            <person name="LaButti K."/>
            <person name="Lindquist E.A."/>
            <person name="Lipzen A."/>
            <person name="Lundell T."/>
            <person name="Morin E."/>
            <person name="Murat C."/>
            <person name="Sun H."/>
            <person name="Tunlid A."/>
            <person name="Henrissat B."/>
            <person name="Grigoriev I.V."/>
            <person name="Hibbett D.S."/>
            <person name="Martin F."/>
            <person name="Nordberg H.P."/>
            <person name="Cantor M.N."/>
            <person name="Hua S.X."/>
        </authorList>
    </citation>
    <scope>NUCLEOTIDE SEQUENCE [LARGE SCALE GENOMIC DNA]</scope>
    <source>
        <strain evidence="2 3">ATCC 200175</strain>
    </source>
</reference>
<reference evidence="3" key="2">
    <citation type="submission" date="2015-01" db="EMBL/GenBank/DDBJ databases">
        <title>Evolutionary Origins and Diversification of the Mycorrhizal Mutualists.</title>
        <authorList>
            <consortium name="DOE Joint Genome Institute"/>
            <consortium name="Mycorrhizal Genomics Consortium"/>
            <person name="Kohler A."/>
            <person name="Kuo A."/>
            <person name="Nagy L.G."/>
            <person name="Floudas D."/>
            <person name="Copeland A."/>
            <person name="Barry K.W."/>
            <person name="Cichocki N."/>
            <person name="Veneault-Fourrey C."/>
            <person name="LaButti K."/>
            <person name="Lindquist E.A."/>
            <person name="Lipzen A."/>
            <person name="Lundell T."/>
            <person name="Morin E."/>
            <person name="Murat C."/>
            <person name="Riley R."/>
            <person name="Ohm R."/>
            <person name="Sun H."/>
            <person name="Tunlid A."/>
            <person name="Henrissat B."/>
            <person name="Grigoriev I.V."/>
            <person name="Hibbett D.S."/>
            <person name="Martin F."/>
        </authorList>
    </citation>
    <scope>NUCLEOTIDE SEQUENCE [LARGE SCALE GENOMIC DNA]</scope>
    <source>
        <strain evidence="3">ATCC 200175</strain>
    </source>
</reference>
<dbReference type="InterPro" id="IPR041457">
    <property type="entry name" value="CxC2_KDZ-assoc"/>
</dbReference>
<sequence>DRPLLMWIPQCSAFLDEFIRHEGRGDYIQDLNCNHCNEAQGLYRCEDCFGRELYCRDCTVQRHASIPFHFIEQWNDLFFERTSLKSLGLHVQLGHPAGQHCVRPKSVSAEDDFVIIASNGIHQVALDFCGCETAQSHVKQLLRTQLFPATLRDPRTAATFGVLEQFHLLSFESKASAYEFYHALKCSSDNAGLSEPKDRYEAFMRMVHEWRHLKMLKRSGRGHDPLGAENTRPGECAVMCPACPQPGMNLPQEWETVPAMQSWLYTVFLAIDANFRLKRKN</sequence>
<evidence type="ECO:0000259" key="1">
    <source>
        <dbReference type="Pfam" id="PF18803"/>
    </source>
</evidence>
<feature type="non-terminal residue" evidence="2">
    <location>
        <position position="281"/>
    </location>
</feature>
<protein>
    <recommendedName>
        <fullName evidence="1">CxC2-like cysteine cluster KDZ transposase-associated domain-containing protein</fullName>
    </recommendedName>
</protein>
<dbReference type="AlphaFoldDB" id="A0A0C9SPQ6"/>
<gene>
    <name evidence="2" type="ORF">PAXINDRAFT_32115</name>
</gene>